<accession>A0A8G1VPC9</accession>
<dbReference type="RefSeq" id="XP_025515530.1">
    <property type="nucleotide sequence ID" value="XM_025665127.1"/>
</dbReference>
<organism evidence="2 3">
    <name type="scientific">Aspergillus piperis CBS 112811</name>
    <dbReference type="NCBI Taxonomy" id="1448313"/>
    <lineage>
        <taxon>Eukaryota</taxon>
        <taxon>Fungi</taxon>
        <taxon>Dikarya</taxon>
        <taxon>Ascomycota</taxon>
        <taxon>Pezizomycotina</taxon>
        <taxon>Eurotiomycetes</taxon>
        <taxon>Eurotiomycetidae</taxon>
        <taxon>Eurotiales</taxon>
        <taxon>Aspergillaceae</taxon>
        <taxon>Aspergillus</taxon>
        <taxon>Aspergillus subgen. Circumdati</taxon>
    </lineage>
</organism>
<dbReference type="GeneID" id="37168529"/>
<feature type="signal peptide" evidence="1">
    <location>
        <begin position="1"/>
        <end position="22"/>
    </location>
</feature>
<evidence type="ECO:0000313" key="3">
    <source>
        <dbReference type="Proteomes" id="UP000249526"/>
    </source>
</evidence>
<evidence type="ECO:0000256" key="1">
    <source>
        <dbReference type="SAM" id="SignalP"/>
    </source>
</evidence>
<sequence>LLLLRGWHRLRFTHTLWSLLGAAKLLPYRPHHSTPASAPVTLFGFCNKRCIPPLPKPILPAHCSRPGPKL</sequence>
<reference evidence="2 3" key="1">
    <citation type="submission" date="2018-02" db="EMBL/GenBank/DDBJ databases">
        <title>The genomes of Aspergillus section Nigri reveals drivers in fungal speciation.</title>
        <authorList>
            <consortium name="DOE Joint Genome Institute"/>
            <person name="Vesth T.C."/>
            <person name="Nybo J."/>
            <person name="Theobald S."/>
            <person name="Brandl J."/>
            <person name="Frisvad J.C."/>
            <person name="Nielsen K.F."/>
            <person name="Lyhne E.K."/>
            <person name="Kogle M.E."/>
            <person name="Kuo A."/>
            <person name="Riley R."/>
            <person name="Clum A."/>
            <person name="Nolan M."/>
            <person name="Lipzen A."/>
            <person name="Salamov A."/>
            <person name="Henrissat B."/>
            <person name="Wiebenga A."/>
            <person name="De vries R.P."/>
            <person name="Grigoriev I.V."/>
            <person name="Mortensen U.H."/>
            <person name="Andersen M.R."/>
            <person name="Baker S.E."/>
        </authorList>
    </citation>
    <scope>NUCLEOTIDE SEQUENCE [LARGE SCALE GENOMIC DNA]</scope>
    <source>
        <strain evidence="2 3">CBS 112811</strain>
    </source>
</reference>
<keyword evidence="3" id="KW-1185">Reference proteome</keyword>
<feature type="non-terminal residue" evidence="2">
    <location>
        <position position="1"/>
    </location>
</feature>
<feature type="chain" id="PRO_5034670175" evidence="1">
    <location>
        <begin position="23"/>
        <end position="70"/>
    </location>
</feature>
<dbReference type="Proteomes" id="UP000249526">
    <property type="component" value="Unassembled WGS sequence"/>
</dbReference>
<keyword evidence="1" id="KW-0732">Signal</keyword>
<name>A0A8G1VPC9_9EURO</name>
<dbReference type="AlphaFoldDB" id="A0A8G1VPC9"/>
<proteinExistence type="predicted"/>
<protein>
    <submittedName>
        <fullName evidence="2">Uncharacterized protein</fullName>
    </submittedName>
</protein>
<gene>
    <name evidence="2" type="ORF">BO85DRAFT_520329</name>
</gene>
<dbReference type="EMBL" id="KZ825062">
    <property type="protein sequence ID" value="RAH57608.1"/>
    <property type="molecule type" value="Genomic_DNA"/>
</dbReference>
<evidence type="ECO:0000313" key="2">
    <source>
        <dbReference type="EMBL" id="RAH57608.1"/>
    </source>
</evidence>